<dbReference type="GO" id="GO:0044613">
    <property type="term" value="C:nuclear pore central transport channel"/>
    <property type="evidence" value="ECO:0007669"/>
    <property type="project" value="TreeGrafter"/>
</dbReference>
<comment type="subcellular location">
    <subcellularLocation>
        <location evidence="1">Nucleus</location>
        <location evidence="1">Nuclear pore complex</location>
    </subcellularLocation>
</comment>
<evidence type="ECO:0000256" key="7">
    <source>
        <dbReference type="ARBA" id="ARBA00023132"/>
    </source>
</evidence>
<dbReference type="Pfam" id="PF05064">
    <property type="entry name" value="Nsp1_C"/>
    <property type="match status" value="1"/>
</dbReference>
<evidence type="ECO:0000256" key="8">
    <source>
        <dbReference type="ARBA" id="ARBA00023242"/>
    </source>
</evidence>
<gene>
    <name evidence="11" type="primary">Bm405</name>
    <name evidence="11" type="ORF">BM_Bm405</name>
</gene>
<feature type="domain" description="Nucleoporin NSP1-like C-terminal" evidence="10">
    <location>
        <begin position="135"/>
        <end position="227"/>
    </location>
</feature>
<keyword evidence="7" id="KW-0906">Nuclear pore complex</keyword>
<protein>
    <submittedName>
        <fullName evidence="11">Bm405, isoform b</fullName>
    </submittedName>
</protein>
<evidence type="ECO:0000256" key="6">
    <source>
        <dbReference type="ARBA" id="ARBA00023010"/>
    </source>
</evidence>
<dbReference type="AlphaFoldDB" id="A0A1I9G1K9"/>
<dbReference type="GO" id="GO:0006606">
    <property type="term" value="P:protein import into nucleus"/>
    <property type="evidence" value="ECO:0007669"/>
    <property type="project" value="TreeGrafter"/>
</dbReference>
<dbReference type="GO" id="GO:0006405">
    <property type="term" value="P:RNA export from nucleus"/>
    <property type="evidence" value="ECO:0007669"/>
    <property type="project" value="TreeGrafter"/>
</dbReference>
<dbReference type="InterPro" id="IPR026010">
    <property type="entry name" value="NSP1/NUP62"/>
</dbReference>
<keyword evidence="8" id="KW-0539">Nucleus</keyword>
<comment type="similarity">
    <text evidence="2">Belongs to the nucleoporin NSP1/NUP62 family.</text>
</comment>
<evidence type="ECO:0000256" key="1">
    <source>
        <dbReference type="ARBA" id="ARBA00004567"/>
    </source>
</evidence>
<name>A0A1I9G1K9_BRUMA</name>
<dbReference type="PANTHER" id="PTHR12084:SF0">
    <property type="entry name" value="NUCLEAR PORE GLYCOPROTEIN P62"/>
    <property type="match status" value="1"/>
</dbReference>
<sequence>MTSAASTLPLFQATPATALPTVPTNGFAFGQLAAATTTTTTTTTTTAAAAAAAAAVTTTMVTTASLPIITSFLQSTTTTSAVSTTSTVTSAGSALPSLLYPSRTTALPSTASITTTTSTITSSALASIVPAAPTITPDKPISFAQLEQLINRLALDVETQQRVFMSQVLELNAFDRVLRGNQQKVLDISEEIKQLEEEKDRFLHTVDFISQQQAELEALVVDLEKALGLSDWTEMTPIGLPDPGVATHADMQRQAMLQLQLRIDAQLKQADDDITDIIEQVKELQRSAVGLDDEAESAEQIAQILRRQLDALQWIDEQSCDLKKKVAKLSEGLSMK</sequence>
<evidence type="ECO:0000256" key="9">
    <source>
        <dbReference type="SAM" id="Coils"/>
    </source>
</evidence>
<reference evidence="11" key="2">
    <citation type="submission" date="2012-12" db="EMBL/GenBank/DDBJ databases">
        <authorList>
            <consortium name="WormBase Consortium"/>
            <person name="Ghedin E."/>
            <person name="Paulini M."/>
        </authorList>
    </citation>
    <scope>NUCLEOTIDE SEQUENCE</scope>
    <source>
        <strain evidence="11">FR3</strain>
    </source>
</reference>
<proteinExistence type="inferred from homology"/>
<dbReference type="GO" id="GO:0017056">
    <property type="term" value="F:structural constituent of nuclear pore"/>
    <property type="evidence" value="ECO:0007669"/>
    <property type="project" value="InterPro"/>
</dbReference>
<dbReference type="Gene3D" id="1.20.5.170">
    <property type="match status" value="1"/>
</dbReference>
<keyword evidence="5" id="KW-0653">Protein transport</keyword>
<evidence type="ECO:0000256" key="5">
    <source>
        <dbReference type="ARBA" id="ARBA00022927"/>
    </source>
</evidence>
<dbReference type="GO" id="GO:0005543">
    <property type="term" value="F:phospholipid binding"/>
    <property type="evidence" value="ECO:0007669"/>
    <property type="project" value="TreeGrafter"/>
</dbReference>
<feature type="coiled-coil region" evidence="9">
    <location>
        <begin position="267"/>
        <end position="308"/>
    </location>
</feature>
<evidence type="ECO:0000313" key="11">
    <source>
        <dbReference type="EMBL" id="CDP94526.1"/>
    </source>
</evidence>
<dbReference type="GO" id="GO:0051028">
    <property type="term" value="P:mRNA transport"/>
    <property type="evidence" value="ECO:0007669"/>
    <property type="project" value="UniProtKB-KW"/>
</dbReference>
<evidence type="ECO:0000256" key="2">
    <source>
        <dbReference type="ARBA" id="ARBA00005911"/>
    </source>
</evidence>
<organism evidence="11">
    <name type="scientific">Brugia malayi</name>
    <name type="common">Filarial nematode worm</name>
    <dbReference type="NCBI Taxonomy" id="6279"/>
    <lineage>
        <taxon>Eukaryota</taxon>
        <taxon>Metazoa</taxon>
        <taxon>Ecdysozoa</taxon>
        <taxon>Nematoda</taxon>
        <taxon>Chromadorea</taxon>
        <taxon>Rhabditida</taxon>
        <taxon>Spirurina</taxon>
        <taxon>Spiruromorpha</taxon>
        <taxon>Filarioidea</taxon>
        <taxon>Onchocercidae</taxon>
        <taxon>Brugia</taxon>
    </lineage>
</organism>
<keyword evidence="6" id="KW-0811">Translocation</keyword>
<evidence type="ECO:0000256" key="3">
    <source>
        <dbReference type="ARBA" id="ARBA00022448"/>
    </source>
</evidence>
<reference evidence="11" key="1">
    <citation type="journal article" date="2007" name="Science">
        <title>Draft genome of the filarial nematode parasite Brugia malayi.</title>
        <authorList>
            <person name="Ghedin E."/>
            <person name="Wang S."/>
            <person name="Spiro D."/>
            <person name="Caler E."/>
            <person name="Zhao Q."/>
            <person name="Crabtree J."/>
            <person name="Allen J.E."/>
            <person name="Delcher A.L."/>
            <person name="Guiliano D.B."/>
            <person name="Miranda-Saavedra D."/>
            <person name="Angiuoli S.V."/>
            <person name="Creasy T."/>
            <person name="Amedeo P."/>
            <person name="Haas B."/>
            <person name="El-Sayed N.M."/>
            <person name="Wortman J.R."/>
            <person name="Feldblyum T."/>
            <person name="Tallon L."/>
            <person name="Schatz M."/>
            <person name="Shumway M."/>
            <person name="Koo H."/>
            <person name="Salzberg S.L."/>
            <person name="Schobel S."/>
            <person name="Pertea M."/>
            <person name="Pop M."/>
            <person name="White O."/>
            <person name="Barton G.J."/>
            <person name="Carlow C.K."/>
            <person name="Crawford M.J."/>
            <person name="Daub J."/>
            <person name="Dimmic M.W."/>
            <person name="Estes C.F."/>
            <person name="Foster J.M."/>
            <person name="Ganatra M."/>
            <person name="Gregory W.F."/>
            <person name="Johnson N.M."/>
            <person name="Jin J."/>
            <person name="Komuniecki R."/>
            <person name="Korf I."/>
            <person name="Kumar S."/>
            <person name="Laney S."/>
            <person name="Li B.W."/>
            <person name="Li W."/>
            <person name="Lindblom T.H."/>
            <person name="Lustigman S."/>
            <person name="Ma D."/>
            <person name="Maina C.V."/>
            <person name="Martin D.M."/>
            <person name="McCarter J.P."/>
            <person name="McReynolds L."/>
            <person name="Mitreva M."/>
            <person name="Nutman T.B."/>
            <person name="Parkinson J."/>
            <person name="Peregrin-Alvarez J.M."/>
            <person name="Poole C."/>
            <person name="Ren Q."/>
            <person name="Saunders L."/>
            <person name="Sluder A.E."/>
            <person name="Smith K."/>
            <person name="Stanke M."/>
            <person name="Unnasch T.R."/>
            <person name="Ware J."/>
            <person name="Wei A.D."/>
            <person name="Weil G."/>
            <person name="Williams D.J."/>
            <person name="Zhang Y."/>
            <person name="Williams S.A."/>
            <person name="Fraser-Liggett C."/>
            <person name="Slatko B."/>
            <person name="Blaxter M.L."/>
            <person name="Scott A.L."/>
        </authorList>
    </citation>
    <scope>NUCLEOTIDE SEQUENCE</scope>
    <source>
        <strain evidence="11">FR3</strain>
    </source>
</reference>
<accession>A0A1I9G1K9</accession>
<keyword evidence="4" id="KW-0509">mRNA transport</keyword>
<keyword evidence="3" id="KW-0813">Transport</keyword>
<evidence type="ECO:0000259" key="10">
    <source>
        <dbReference type="Pfam" id="PF05064"/>
    </source>
</evidence>
<evidence type="ECO:0000256" key="4">
    <source>
        <dbReference type="ARBA" id="ARBA00022816"/>
    </source>
</evidence>
<keyword evidence="9" id="KW-0175">Coiled coil</keyword>
<feature type="coiled-coil region" evidence="9">
    <location>
        <begin position="178"/>
        <end position="226"/>
    </location>
</feature>
<dbReference type="EMBL" id="LN856927">
    <property type="protein sequence ID" value="CDP94526.1"/>
    <property type="molecule type" value="Genomic_DNA"/>
</dbReference>
<dbReference type="InterPro" id="IPR007758">
    <property type="entry name" value="Nucleoporin_NSP1_C"/>
</dbReference>
<dbReference type="PANTHER" id="PTHR12084">
    <property type="entry name" value="NUCLEAR PORE GLYCOPROTEIN P62-RELATED"/>
    <property type="match status" value="1"/>
</dbReference>